<evidence type="ECO:0000259" key="2">
    <source>
        <dbReference type="Pfam" id="PF02342"/>
    </source>
</evidence>
<evidence type="ECO:0000313" key="4">
    <source>
        <dbReference type="Proteomes" id="UP001499884"/>
    </source>
</evidence>
<dbReference type="Pfam" id="PF02342">
    <property type="entry name" value="TerD"/>
    <property type="match status" value="1"/>
</dbReference>
<reference evidence="4" key="1">
    <citation type="journal article" date="2019" name="Int. J. Syst. Evol. Microbiol.">
        <title>The Global Catalogue of Microorganisms (GCM) 10K type strain sequencing project: providing services to taxonomists for standard genome sequencing and annotation.</title>
        <authorList>
            <consortium name="The Broad Institute Genomics Platform"/>
            <consortium name="The Broad Institute Genome Sequencing Center for Infectious Disease"/>
            <person name="Wu L."/>
            <person name="Ma J."/>
        </authorList>
    </citation>
    <scope>NUCLEOTIDE SEQUENCE [LARGE SCALE GENOMIC DNA]</scope>
    <source>
        <strain evidence="4">JCM 30846</strain>
    </source>
</reference>
<dbReference type="EMBL" id="BAABEP010000024">
    <property type="protein sequence ID" value="GAA3735766.1"/>
    <property type="molecule type" value="Genomic_DNA"/>
</dbReference>
<dbReference type="InterPro" id="IPR051324">
    <property type="entry name" value="Stress/Tellurium_Resist"/>
</dbReference>
<proteinExistence type="inferred from homology"/>
<comment type="similarity">
    <text evidence="1">Belongs to the CAPAB/TerDEXZ family.</text>
</comment>
<sequence>MITLTKDDGAADLTGVTKMGVGASWDTSSGGSGGIVGWAKKQRGVDLDAIAVLMQGAEPVRYAGLGSLDPLGNGAVVHSGDNQTGRGDGDDETINVTFADVPSNVTSIVFVCAAFKKGSALEKAANISLKIYDSTGGSTQQVADIWPSLLGDGNAVAVAKAFRDGASWKLEVVNRRGKVKQGDTASLMRFAMGS</sequence>
<organism evidence="3 4">
    <name type="scientific">Streptomyces tremellae</name>
    <dbReference type="NCBI Taxonomy" id="1124239"/>
    <lineage>
        <taxon>Bacteria</taxon>
        <taxon>Bacillati</taxon>
        <taxon>Actinomycetota</taxon>
        <taxon>Actinomycetes</taxon>
        <taxon>Kitasatosporales</taxon>
        <taxon>Streptomycetaceae</taxon>
        <taxon>Streptomyces</taxon>
    </lineage>
</organism>
<dbReference type="CDD" id="cd06974">
    <property type="entry name" value="TerD_like"/>
    <property type="match status" value="1"/>
</dbReference>
<dbReference type="PANTHER" id="PTHR32097">
    <property type="entry name" value="CAMP-BINDING PROTEIN 1-RELATED"/>
    <property type="match status" value="1"/>
</dbReference>
<dbReference type="RefSeq" id="WP_345648145.1">
    <property type="nucleotide sequence ID" value="NZ_BAABEP010000024.1"/>
</dbReference>
<feature type="domain" description="TerD" evidence="2">
    <location>
        <begin position="14"/>
        <end position="174"/>
    </location>
</feature>
<accession>A0ABP7FBN8</accession>
<dbReference type="InterPro" id="IPR003325">
    <property type="entry name" value="TerD"/>
</dbReference>
<name>A0ABP7FBN8_9ACTN</name>
<gene>
    <name evidence="3" type="ORF">GCM10023082_36060</name>
</gene>
<dbReference type="PANTHER" id="PTHR32097:SF4">
    <property type="entry name" value="GENERAL STRESS PROTEIN 16U"/>
    <property type="match status" value="1"/>
</dbReference>
<evidence type="ECO:0000256" key="1">
    <source>
        <dbReference type="ARBA" id="ARBA00008775"/>
    </source>
</evidence>
<keyword evidence="4" id="KW-1185">Reference proteome</keyword>
<comment type="caution">
    <text evidence="3">The sequence shown here is derived from an EMBL/GenBank/DDBJ whole genome shotgun (WGS) entry which is preliminary data.</text>
</comment>
<protein>
    <submittedName>
        <fullName evidence="3">TerD family protein</fullName>
    </submittedName>
</protein>
<evidence type="ECO:0000313" key="3">
    <source>
        <dbReference type="EMBL" id="GAA3735766.1"/>
    </source>
</evidence>
<dbReference type="Proteomes" id="UP001499884">
    <property type="component" value="Unassembled WGS sequence"/>
</dbReference>
<dbReference type="Gene3D" id="2.60.60.30">
    <property type="entry name" value="sav2460 like domains"/>
    <property type="match status" value="1"/>
</dbReference>